<evidence type="ECO:0000313" key="1">
    <source>
        <dbReference type="EMBL" id="MBB6122384.1"/>
    </source>
</evidence>
<comment type="caution">
    <text evidence="1">The sequence shown here is derived from an EMBL/GenBank/DDBJ whole genome shotgun (WGS) entry which is preliminary data.</text>
</comment>
<sequence length="61" mass="6419">MEVFDLVRKAAIVAASPCGIRRPIAEAGPRRVIPRARTGKPHDVTGQKILADGPAAVRGGF</sequence>
<protein>
    <submittedName>
        <fullName evidence="1">Uncharacterized protein</fullName>
    </submittedName>
</protein>
<dbReference type="AlphaFoldDB" id="A0A841IVL7"/>
<evidence type="ECO:0000313" key="2">
    <source>
        <dbReference type="Proteomes" id="UP000552700"/>
    </source>
</evidence>
<organism evidence="1 2">
    <name type="scientific">Sphingobium subterraneum</name>
    <dbReference type="NCBI Taxonomy" id="627688"/>
    <lineage>
        <taxon>Bacteria</taxon>
        <taxon>Pseudomonadati</taxon>
        <taxon>Pseudomonadota</taxon>
        <taxon>Alphaproteobacteria</taxon>
        <taxon>Sphingomonadales</taxon>
        <taxon>Sphingomonadaceae</taxon>
        <taxon>Sphingobium</taxon>
    </lineage>
</organism>
<accession>A0A841IVL7</accession>
<name>A0A841IVL7_9SPHN</name>
<dbReference type="RefSeq" id="WP_184076485.1">
    <property type="nucleotide sequence ID" value="NZ_JACIJP010000001.1"/>
</dbReference>
<keyword evidence="2" id="KW-1185">Reference proteome</keyword>
<reference evidence="1 2" key="1">
    <citation type="submission" date="2020-08" db="EMBL/GenBank/DDBJ databases">
        <title>Genomic Encyclopedia of Type Strains, Phase IV (KMG-IV): sequencing the most valuable type-strain genomes for metagenomic binning, comparative biology and taxonomic classification.</title>
        <authorList>
            <person name="Goeker M."/>
        </authorList>
    </citation>
    <scope>NUCLEOTIDE SEQUENCE [LARGE SCALE GENOMIC DNA]</scope>
    <source>
        <strain evidence="1 2">DSM 102255</strain>
    </source>
</reference>
<dbReference type="Proteomes" id="UP000552700">
    <property type="component" value="Unassembled WGS sequence"/>
</dbReference>
<proteinExistence type="predicted"/>
<gene>
    <name evidence="1" type="ORF">FHS92_000091</name>
</gene>
<dbReference type="EMBL" id="JACIJP010000001">
    <property type="protein sequence ID" value="MBB6122384.1"/>
    <property type="molecule type" value="Genomic_DNA"/>
</dbReference>